<dbReference type="Pfam" id="PF01877">
    <property type="entry name" value="RNA_binding"/>
    <property type="match status" value="1"/>
</dbReference>
<evidence type="ECO:0000313" key="3">
    <source>
        <dbReference type="Proteomes" id="UP000657075"/>
    </source>
</evidence>
<comment type="caution">
    <text evidence="2">The sequence shown here is derived from an EMBL/GenBank/DDBJ whole genome shotgun (WGS) entry which is preliminary data.</text>
</comment>
<dbReference type="PANTHER" id="PTHR39652:SF1">
    <property type="entry name" value="UPF0201 PROTEIN TK1335"/>
    <property type="match status" value="1"/>
</dbReference>
<organism evidence="2 3">
    <name type="scientific">Vulcanisaeta souniana JCM 11219</name>
    <dbReference type="NCBI Taxonomy" id="1293586"/>
    <lineage>
        <taxon>Archaea</taxon>
        <taxon>Thermoproteota</taxon>
        <taxon>Thermoprotei</taxon>
        <taxon>Thermoproteales</taxon>
        <taxon>Thermoproteaceae</taxon>
        <taxon>Vulcanisaeta</taxon>
    </lineage>
</organism>
<evidence type="ECO:0000313" key="2">
    <source>
        <dbReference type="EMBL" id="GGI68219.1"/>
    </source>
</evidence>
<gene>
    <name evidence="2" type="ORF">GCM10007112_01590</name>
</gene>
<dbReference type="Gene3D" id="3.30.1440.10">
    <property type="match status" value="1"/>
</dbReference>
<sequence>MFTHSVRAEVWVEVRPTEDEEKVRRALSNVFIYDDLRVEESEGKKYLVALGLGFKSLIRVHNLIKEQGIEDSARSVLIKGMEDNRVVFHLHKQAAYAGVLTFVTEENESPLGPITFIVETNDPRRLIDWLAPRTSRGRRLYETPPPEDP</sequence>
<reference evidence="2" key="2">
    <citation type="submission" date="2020-09" db="EMBL/GenBank/DDBJ databases">
        <authorList>
            <person name="Sun Q."/>
            <person name="Ohkuma M."/>
        </authorList>
    </citation>
    <scope>NUCLEOTIDE SEQUENCE</scope>
    <source>
        <strain evidence="2">JCM 11219</strain>
    </source>
</reference>
<dbReference type="HAMAP" id="MF_01112">
    <property type="entry name" value="UPF0201"/>
    <property type="match status" value="1"/>
</dbReference>
<accession>A0A830EE70</accession>
<dbReference type="NCBIfam" id="NF001687">
    <property type="entry name" value="PRK00447.1"/>
    <property type="match status" value="1"/>
</dbReference>
<name>A0A830EE70_9CREN</name>
<dbReference type="EMBL" id="BMNM01000001">
    <property type="protein sequence ID" value="GGI68219.1"/>
    <property type="molecule type" value="Genomic_DNA"/>
</dbReference>
<dbReference type="PANTHER" id="PTHR39652">
    <property type="entry name" value="UPF0201 PROTEIN TK1335"/>
    <property type="match status" value="1"/>
</dbReference>
<dbReference type="AlphaFoldDB" id="A0A830EE70"/>
<dbReference type="Proteomes" id="UP000657075">
    <property type="component" value="Unassembled WGS sequence"/>
</dbReference>
<dbReference type="InterPro" id="IPR002739">
    <property type="entry name" value="PAB1135-like"/>
</dbReference>
<comment type="similarity">
    <text evidence="1">Belongs to the UPF0201 family.</text>
</comment>
<proteinExistence type="inferred from homology"/>
<evidence type="ECO:0000256" key="1">
    <source>
        <dbReference type="HAMAP-Rule" id="MF_01112"/>
    </source>
</evidence>
<reference evidence="2" key="1">
    <citation type="journal article" date="2014" name="Int. J. Syst. Evol. Microbiol.">
        <title>Complete genome sequence of Corynebacterium casei LMG S-19264T (=DSM 44701T), isolated from a smear-ripened cheese.</title>
        <authorList>
            <consortium name="US DOE Joint Genome Institute (JGI-PGF)"/>
            <person name="Walter F."/>
            <person name="Albersmeier A."/>
            <person name="Kalinowski J."/>
            <person name="Ruckert C."/>
        </authorList>
    </citation>
    <scope>NUCLEOTIDE SEQUENCE</scope>
    <source>
        <strain evidence="2">JCM 11219</strain>
    </source>
</reference>
<dbReference type="SUPFAM" id="SSF55282">
    <property type="entry name" value="RL5-like"/>
    <property type="match status" value="1"/>
</dbReference>
<protein>
    <recommendedName>
        <fullName evidence="1">UPF0201 protein GCM10007112_01590</fullName>
    </recommendedName>
</protein>
<dbReference type="InterPro" id="IPR022803">
    <property type="entry name" value="Ribosomal_uL5_dom_sf"/>
</dbReference>